<reference evidence="2" key="1">
    <citation type="journal article" date="2015" name="Proc. Natl. Acad. Sci. U.S.A.">
        <title>Networks of energetic and metabolic interactions define dynamics in microbial communities.</title>
        <authorList>
            <person name="Embree M."/>
            <person name="Liu J.K."/>
            <person name="Al-Bassam M.M."/>
            <person name="Zengler K."/>
        </authorList>
    </citation>
    <scope>NUCLEOTIDE SEQUENCE</scope>
</reference>
<dbReference type="EMBL" id="LNQE01000926">
    <property type="protein sequence ID" value="KUG23026.1"/>
    <property type="molecule type" value="Genomic_DNA"/>
</dbReference>
<accession>A0A0W8FQL0</accession>
<comment type="caution">
    <text evidence="2">The sequence shown here is derived from an EMBL/GenBank/DDBJ whole genome shotgun (WGS) entry which is preliminary data.</text>
</comment>
<dbReference type="InterPro" id="IPR003033">
    <property type="entry name" value="SCP2_sterol-bd_dom"/>
</dbReference>
<dbReference type="Gene3D" id="3.30.1050.10">
    <property type="entry name" value="SCP2 sterol-binding domain"/>
    <property type="match status" value="1"/>
</dbReference>
<name>A0A0W8FQL0_9ZZZZ</name>
<dbReference type="InterPro" id="IPR036527">
    <property type="entry name" value="SCP2_sterol-bd_dom_sf"/>
</dbReference>
<organism evidence="2">
    <name type="scientific">hydrocarbon metagenome</name>
    <dbReference type="NCBI Taxonomy" id="938273"/>
    <lineage>
        <taxon>unclassified sequences</taxon>
        <taxon>metagenomes</taxon>
        <taxon>ecological metagenomes</taxon>
    </lineage>
</organism>
<dbReference type="SUPFAM" id="SSF55718">
    <property type="entry name" value="SCP-like"/>
    <property type="match status" value="1"/>
</dbReference>
<dbReference type="AlphaFoldDB" id="A0A0W8FQL0"/>
<protein>
    <recommendedName>
        <fullName evidence="1">SCP2 domain-containing protein</fullName>
    </recommendedName>
</protein>
<gene>
    <name evidence="2" type="ORF">ASZ90_007200</name>
</gene>
<feature type="domain" description="SCP2" evidence="1">
    <location>
        <begin position="120"/>
        <end position="196"/>
    </location>
</feature>
<evidence type="ECO:0000259" key="1">
    <source>
        <dbReference type="Pfam" id="PF02036"/>
    </source>
</evidence>
<dbReference type="Pfam" id="PF02036">
    <property type="entry name" value="SCP2"/>
    <property type="match status" value="1"/>
</dbReference>
<sequence>MSEDVTKSTANQTFTISVNVRELLTEFVPKLAREYIKMRGAQEELKDTELKLTVDISGSLYSYIIKDGVNFDVKEGEIDNPNVRVSFSMESMSKMLDMKNVDMLIGMQRQLTRQKFDVLSGLKGTSVFQITNSDGTISEITATFNDTQNPKSILKLSLENANLINSGKESPINLFMAGKMKIEGDMAFAMKLQPLFTA</sequence>
<evidence type="ECO:0000313" key="2">
    <source>
        <dbReference type="EMBL" id="KUG23026.1"/>
    </source>
</evidence>
<proteinExistence type="predicted"/>